<proteinExistence type="inferred from homology"/>
<evidence type="ECO:0000256" key="8">
    <source>
        <dbReference type="SAM" id="Phobius"/>
    </source>
</evidence>
<keyword evidence="3" id="KW-0813">Transport</keyword>
<evidence type="ECO:0000256" key="7">
    <source>
        <dbReference type="ARBA" id="ARBA00023136"/>
    </source>
</evidence>
<sequence length="303" mass="33223">MSSKTADDGSGVSRYLPGDRSVSITEVTALTMPTVGWFLLFLMVPLLVVLYYSFLTYQSFSVVNEISTFAWVNGVFTSSVVHSAFVRTLGVAIVVTAITLLFGYPIGYYLRFHTGQIGGTILLLFLVIPFWTAELIRTFGWLPILGQNGAVNGVLMGLGITSGPLEWLLYSRFSQAVGYLQNYVVFMAAPIYISLSQIDDDLLDASETLRGDPIDTFRNVTWPLSKPGVAIGCMFTFVLTIGNFTVPTFLSGGSSTVSSLIYNRYSQGLNYPSAAALSITLLVVIFLFVFVLFRYVDITEIAN</sequence>
<feature type="transmembrane region" description="Helical" evidence="8">
    <location>
        <begin position="66"/>
        <end position="85"/>
    </location>
</feature>
<feature type="transmembrane region" description="Helical" evidence="8">
    <location>
        <begin position="150"/>
        <end position="169"/>
    </location>
</feature>
<evidence type="ECO:0000259" key="9">
    <source>
        <dbReference type="PROSITE" id="PS50928"/>
    </source>
</evidence>
<evidence type="ECO:0000256" key="1">
    <source>
        <dbReference type="ARBA" id="ARBA00004651"/>
    </source>
</evidence>
<organism evidence="10 11">
    <name type="scientific">Natrinema versiforme JCM 10478</name>
    <dbReference type="NCBI Taxonomy" id="1227496"/>
    <lineage>
        <taxon>Archaea</taxon>
        <taxon>Methanobacteriati</taxon>
        <taxon>Methanobacteriota</taxon>
        <taxon>Stenosarchaea group</taxon>
        <taxon>Halobacteria</taxon>
        <taxon>Halobacteriales</taxon>
        <taxon>Natrialbaceae</taxon>
        <taxon>Natrinema</taxon>
    </lineage>
</organism>
<dbReference type="CDD" id="cd06261">
    <property type="entry name" value="TM_PBP2"/>
    <property type="match status" value="1"/>
</dbReference>
<evidence type="ECO:0000256" key="2">
    <source>
        <dbReference type="ARBA" id="ARBA00007069"/>
    </source>
</evidence>
<feature type="transmembrane region" description="Helical" evidence="8">
    <location>
        <begin position="91"/>
        <end position="110"/>
    </location>
</feature>
<keyword evidence="6 8" id="KW-1133">Transmembrane helix</keyword>
<dbReference type="AlphaFoldDB" id="L9XVL3"/>
<dbReference type="Proteomes" id="UP000011632">
    <property type="component" value="Unassembled WGS sequence"/>
</dbReference>
<dbReference type="OrthoDB" id="45815at2157"/>
<keyword evidence="11" id="KW-1185">Reference proteome</keyword>
<comment type="subcellular location">
    <subcellularLocation>
        <location evidence="1">Cell membrane</location>
        <topology evidence="1">Multi-pass membrane protein</topology>
    </subcellularLocation>
</comment>
<dbReference type="GO" id="GO:0055085">
    <property type="term" value="P:transmembrane transport"/>
    <property type="evidence" value="ECO:0007669"/>
    <property type="project" value="InterPro"/>
</dbReference>
<dbReference type="STRING" id="1227496.C489_14605"/>
<feature type="transmembrane region" description="Helical" evidence="8">
    <location>
        <begin position="229"/>
        <end position="250"/>
    </location>
</feature>
<dbReference type="PANTHER" id="PTHR42929">
    <property type="entry name" value="INNER MEMBRANE ABC TRANSPORTER PERMEASE PROTEIN YDCU-RELATED-RELATED"/>
    <property type="match status" value="1"/>
</dbReference>
<dbReference type="PANTHER" id="PTHR42929:SF1">
    <property type="entry name" value="INNER MEMBRANE ABC TRANSPORTER PERMEASE PROTEIN YDCU-RELATED"/>
    <property type="match status" value="1"/>
</dbReference>
<dbReference type="InterPro" id="IPR035906">
    <property type="entry name" value="MetI-like_sf"/>
</dbReference>
<accession>L9XVL3</accession>
<dbReference type="RefSeq" id="WP_006432012.1">
    <property type="nucleotide sequence ID" value="NZ_AOID01000045.1"/>
</dbReference>
<keyword evidence="4" id="KW-1003">Cell membrane</keyword>
<keyword evidence="7 8" id="KW-0472">Membrane</keyword>
<dbReference type="SUPFAM" id="SSF161098">
    <property type="entry name" value="MetI-like"/>
    <property type="match status" value="1"/>
</dbReference>
<dbReference type="PATRIC" id="fig|1227496.3.peg.2938"/>
<dbReference type="EMBL" id="AOID01000045">
    <property type="protein sequence ID" value="ELY65517.1"/>
    <property type="molecule type" value="Genomic_DNA"/>
</dbReference>
<dbReference type="InterPro" id="IPR000515">
    <property type="entry name" value="MetI-like"/>
</dbReference>
<feature type="transmembrane region" description="Helical" evidence="8">
    <location>
        <begin position="122"/>
        <end position="144"/>
    </location>
</feature>
<dbReference type="PROSITE" id="PS50928">
    <property type="entry name" value="ABC_TM1"/>
    <property type="match status" value="1"/>
</dbReference>
<feature type="transmembrane region" description="Helical" evidence="8">
    <location>
        <begin position="271"/>
        <end position="293"/>
    </location>
</feature>
<comment type="similarity">
    <text evidence="2">Belongs to the binding-protein-dependent transport system permease family. CysTW subfamily.</text>
</comment>
<reference evidence="10 11" key="1">
    <citation type="journal article" date="2014" name="PLoS Genet.">
        <title>Phylogenetically driven sequencing of extremely halophilic archaea reveals strategies for static and dynamic osmo-response.</title>
        <authorList>
            <person name="Becker E.A."/>
            <person name="Seitzer P.M."/>
            <person name="Tritt A."/>
            <person name="Larsen D."/>
            <person name="Krusor M."/>
            <person name="Yao A.I."/>
            <person name="Wu D."/>
            <person name="Madern D."/>
            <person name="Eisen J.A."/>
            <person name="Darling A.E."/>
            <person name="Facciotti M.T."/>
        </authorList>
    </citation>
    <scope>NUCLEOTIDE SEQUENCE [LARGE SCALE GENOMIC DNA]</scope>
    <source>
        <strain evidence="10 11">JCM 10478</strain>
    </source>
</reference>
<comment type="caution">
    <text evidence="10">The sequence shown here is derived from an EMBL/GenBank/DDBJ whole genome shotgun (WGS) entry which is preliminary data.</text>
</comment>
<evidence type="ECO:0000256" key="5">
    <source>
        <dbReference type="ARBA" id="ARBA00022692"/>
    </source>
</evidence>
<name>L9XVL3_9EURY</name>
<evidence type="ECO:0000256" key="6">
    <source>
        <dbReference type="ARBA" id="ARBA00022989"/>
    </source>
</evidence>
<evidence type="ECO:0000256" key="3">
    <source>
        <dbReference type="ARBA" id="ARBA00022448"/>
    </source>
</evidence>
<dbReference type="Gene3D" id="1.10.3720.10">
    <property type="entry name" value="MetI-like"/>
    <property type="match status" value="1"/>
</dbReference>
<keyword evidence="5 8" id="KW-0812">Transmembrane</keyword>
<dbReference type="GO" id="GO:0005886">
    <property type="term" value="C:plasma membrane"/>
    <property type="evidence" value="ECO:0007669"/>
    <property type="project" value="UniProtKB-SubCell"/>
</dbReference>
<evidence type="ECO:0000256" key="4">
    <source>
        <dbReference type="ARBA" id="ARBA00022475"/>
    </source>
</evidence>
<evidence type="ECO:0000313" key="11">
    <source>
        <dbReference type="Proteomes" id="UP000011632"/>
    </source>
</evidence>
<evidence type="ECO:0000313" key="10">
    <source>
        <dbReference type="EMBL" id="ELY65517.1"/>
    </source>
</evidence>
<feature type="domain" description="ABC transmembrane type-1" evidence="9">
    <location>
        <begin position="85"/>
        <end position="292"/>
    </location>
</feature>
<protein>
    <submittedName>
        <fullName evidence="10">Spermidine/putrescine ABC transporter permease</fullName>
    </submittedName>
</protein>
<feature type="transmembrane region" description="Helical" evidence="8">
    <location>
        <begin position="35"/>
        <end position="54"/>
    </location>
</feature>
<gene>
    <name evidence="10" type="ORF">C489_14605</name>
</gene>